<dbReference type="RefSeq" id="WP_071455519.1">
    <property type="nucleotide sequence ID" value="NZ_CP017675.1"/>
</dbReference>
<dbReference type="Gene3D" id="1.10.3680.10">
    <property type="entry name" value="TerB-like"/>
    <property type="match status" value="1"/>
</dbReference>
<dbReference type="AlphaFoldDB" id="A0A1J0AGY4"/>
<dbReference type="EMBL" id="CP017675">
    <property type="protein sequence ID" value="APB35189.1"/>
    <property type="molecule type" value="Genomic_DNA"/>
</dbReference>
<organism evidence="2 3">
    <name type="scientific">Gloeomargarita lithophora Alchichica-D10</name>
    <dbReference type="NCBI Taxonomy" id="1188229"/>
    <lineage>
        <taxon>Bacteria</taxon>
        <taxon>Bacillati</taxon>
        <taxon>Cyanobacteriota</taxon>
        <taxon>Cyanophyceae</taxon>
        <taxon>Gloeomargaritales</taxon>
        <taxon>Gloeomargaritaceae</taxon>
        <taxon>Gloeomargarita</taxon>
    </lineage>
</organism>
<dbReference type="KEGG" id="glt:GlitD10_2845"/>
<sequence length="158" mass="17770">MSAMPSISPRQMNLLRVVAAMSWSDGELSPEESALILDRFSQLFAQDEQQQAQLRQELHDYVMQNIPLEEIVPKLQSDTEKFLVLQLGYAVIQASSRAPGEPLVNEDEQAAYSKLINLLQIPPEQVSALEATMDDQLQSHSVVDAVVDRVNQYLQHHS</sequence>
<dbReference type="CDD" id="cd07177">
    <property type="entry name" value="terB_like"/>
    <property type="match status" value="1"/>
</dbReference>
<evidence type="ECO:0000313" key="3">
    <source>
        <dbReference type="Proteomes" id="UP000180235"/>
    </source>
</evidence>
<dbReference type="InterPro" id="IPR007791">
    <property type="entry name" value="DjlA_N"/>
</dbReference>
<protein>
    <recommendedName>
        <fullName evidence="1">Co-chaperone DjlA N-terminal domain-containing protein</fullName>
    </recommendedName>
</protein>
<accession>A0A1J0AGY4</accession>
<gene>
    <name evidence="2" type="ORF">GlitD10_2845</name>
</gene>
<feature type="domain" description="Co-chaperone DjlA N-terminal" evidence="1">
    <location>
        <begin position="14"/>
        <end position="129"/>
    </location>
</feature>
<dbReference type="Pfam" id="PF05099">
    <property type="entry name" value="TerB"/>
    <property type="match status" value="1"/>
</dbReference>
<dbReference type="InterPro" id="IPR029024">
    <property type="entry name" value="TerB-like"/>
</dbReference>
<name>A0A1J0AGY4_9CYAN</name>
<evidence type="ECO:0000259" key="1">
    <source>
        <dbReference type="Pfam" id="PF05099"/>
    </source>
</evidence>
<dbReference type="STRING" id="1188229.GlitD10_2845"/>
<reference evidence="2 3" key="1">
    <citation type="submission" date="2016-10" db="EMBL/GenBank/DDBJ databases">
        <title>Description of Gloeomargarita lithophora gen. nov., sp. nov., a thylakoid-bearing basal-branching cyanobacterium with intracellular carbonates, and proposal for Gloeomargaritales ord. nov.</title>
        <authorList>
            <person name="Moreira D."/>
            <person name="Tavera R."/>
            <person name="Benzerara K."/>
            <person name="Skouri-Panet F."/>
            <person name="Couradeau E."/>
            <person name="Gerard E."/>
            <person name="Loussert C."/>
            <person name="Novelo E."/>
            <person name="Zivanovic Y."/>
            <person name="Lopez-Garcia P."/>
        </authorList>
    </citation>
    <scope>NUCLEOTIDE SEQUENCE [LARGE SCALE GENOMIC DNA]</scope>
    <source>
        <strain evidence="2 3">D10</strain>
    </source>
</reference>
<evidence type="ECO:0000313" key="2">
    <source>
        <dbReference type="EMBL" id="APB35189.1"/>
    </source>
</evidence>
<proteinExistence type="predicted"/>
<dbReference type="SUPFAM" id="SSF158682">
    <property type="entry name" value="TerB-like"/>
    <property type="match status" value="1"/>
</dbReference>
<keyword evidence="3" id="KW-1185">Reference proteome</keyword>
<dbReference type="Proteomes" id="UP000180235">
    <property type="component" value="Chromosome"/>
</dbReference>